<evidence type="ECO:0000256" key="4">
    <source>
        <dbReference type="ARBA" id="ARBA00023136"/>
    </source>
</evidence>
<feature type="region of interest" description="Disordered" evidence="5">
    <location>
        <begin position="514"/>
        <end position="634"/>
    </location>
</feature>
<evidence type="ECO:0000313" key="9">
    <source>
        <dbReference type="Proteomes" id="UP000002630"/>
    </source>
</evidence>
<feature type="transmembrane region" description="Helical" evidence="6">
    <location>
        <begin position="834"/>
        <end position="854"/>
    </location>
</feature>
<feature type="compositionally biased region" description="Polar residues" evidence="5">
    <location>
        <begin position="533"/>
        <end position="543"/>
    </location>
</feature>
<feature type="compositionally biased region" description="Polar residues" evidence="5">
    <location>
        <begin position="578"/>
        <end position="588"/>
    </location>
</feature>
<evidence type="ECO:0000256" key="6">
    <source>
        <dbReference type="SAM" id="Phobius"/>
    </source>
</evidence>
<evidence type="ECO:0000313" key="8">
    <source>
        <dbReference type="EMBL" id="CBJ26369.1"/>
    </source>
</evidence>
<feature type="compositionally biased region" description="Low complexity" evidence="5">
    <location>
        <begin position="598"/>
        <end position="622"/>
    </location>
</feature>
<evidence type="ECO:0000256" key="3">
    <source>
        <dbReference type="ARBA" id="ARBA00022989"/>
    </source>
</evidence>
<evidence type="ECO:0000256" key="5">
    <source>
        <dbReference type="SAM" id="MobiDB-lite"/>
    </source>
</evidence>
<feature type="compositionally biased region" description="Basic residues" evidence="5">
    <location>
        <begin position="120"/>
        <end position="135"/>
    </location>
</feature>
<accession>D7FX36</accession>
<feature type="region of interest" description="Disordered" evidence="5">
    <location>
        <begin position="709"/>
        <end position="769"/>
    </location>
</feature>
<keyword evidence="2 6" id="KW-0812">Transmembrane</keyword>
<keyword evidence="3 6" id="KW-1133">Transmembrane helix</keyword>
<evidence type="ECO:0000256" key="2">
    <source>
        <dbReference type="ARBA" id="ARBA00022692"/>
    </source>
</evidence>
<feature type="compositionally biased region" description="Low complexity" evidence="5">
    <location>
        <begin position="562"/>
        <end position="573"/>
    </location>
</feature>
<comment type="subcellular location">
    <subcellularLocation>
        <location evidence="1">Membrane</location>
    </subcellularLocation>
</comment>
<dbReference type="GO" id="GO:0006874">
    <property type="term" value="P:intracellular calcium ion homeostasis"/>
    <property type="evidence" value="ECO:0007669"/>
    <property type="project" value="TreeGrafter"/>
</dbReference>
<dbReference type="AlphaFoldDB" id="D7FX36"/>
<dbReference type="GO" id="GO:0016020">
    <property type="term" value="C:membrane"/>
    <property type="evidence" value="ECO:0007669"/>
    <property type="project" value="UniProtKB-SubCell"/>
</dbReference>
<dbReference type="EMBL" id="FN648509">
    <property type="protein sequence ID" value="CBJ26369.1"/>
    <property type="molecule type" value="Genomic_DNA"/>
</dbReference>
<feature type="domain" description="Mechanosensitive ion channel MscS" evidence="7">
    <location>
        <begin position="838"/>
        <end position="913"/>
    </location>
</feature>
<keyword evidence="4 6" id="KW-0472">Membrane</keyword>
<protein>
    <submittedName>
        <fullName evidence="8">Small Conductance Mechanosensitive Ion channel</fullName>
    </submittedName>
</protein>
<dbReference type="OrthoDB" id="46323at2759"/>
<dbReference type="InterPro" id="IPR010920">
    <property type="entry name" value="LSM_dom_sf"/>
</dbReference>
<feature type="region of interest" description="Disordered" evidence="5">
    <location>
        <begin position="101"/>
        <end position="161"/>
    </location>
</feature>
<dbReference type="InParanoid" id="D7FX36"/>
<dbReference type="PANTHER" id="PTHR31323:SF1">
    <property type="entry name" value="MECHANOSENSITIVE ION CHANNEL PROTEIN"/>
    <property type="match status" value="1"/>
</dbReference>
<dbReference type="GO" id="GO:0005262">
    <property type="term" value="F:calcium channel activity"/>
    <property type="evidence" value="ECO:0007669"/>
    <property type="project" value="TreeGrafter"/>
</dbReference>
<dbReference type="Pfam" id="PF00924">
    <property type="entry name" value="MS_channel_2nd"/>
    <property type="match status" value="1"/>
</dbReference>
<dbReference type="EMBL" id="FN649729">
    <property type="protein sequence ID" value="CBJ26369.1"/>
    <property type="molecule type" value="Genomic_DNA"/>
</dbReference>
<proteinExistence type="predicted"/>
<evidence type="ECO:0000256" key="1">
    <source>
        <dbReference type="ARBA" id="ARBA00004370"/>
    </source>
</evidence>
<dbReference type="InterPro" id="IPR023408">
    <property type="entry name" value="MscS_beta-dom_sf"/>
</dbReference>
<dbReference type="InterPro" id="IPR006685">
    <property type="entry name" value="MscS_channel_2nd"/>
</dbReference>
<dbReference type="Gene3D" id="2.30.30.60">
    <property type="match status" value="1"/>
</dbReference>
<reference evidence="8 9" key="1">
    <citation type="journal article" date="2010" name="Nature">
        <title>The Ectocarpus genome and the independent evolution of multicellularity in brown algae.</title>
        <authorList>
            <person name="Cock J.M."/>
            <person name="Sterck L."/>
            <person name="Rouze P."/>
            <person name="Scornet D."/>
            <person name="Allen A.E."/>
            <person name="Amoutzias G."/>
            <person name="Anthouard V."/>
            <person name="Artiguenave F."/>
            <person name="Aury J.M."/>
            <person name="Badger J.H."/>
            <person name="Beszteri B."/>
            <person name="Billiau K."/>
            <person name="Bonnet E."/>
            <person name="Bothwell J.H."/>
            <person name="Bowler C."/>
            <person name="Boyen C."/>
            <person name="Brownlee C."/>
            <person name="Carrano C.J."/>
            <person name="Charrier B."/>
            <person name="Cho G.Y."/>
            <person name="Coelho S.M."/>
            <person name="Collen J."/>
            <person name="Corre E."/>
            <person name="Da Silva C."/>
            <person name="Delage L."/>
            <person name="Delaroque N."/>
            <person name="Dittami S.M."/>
            <person name="Doulbeau S."/>
            <person name="Elias M."/>
            <person name="Farnham G."/>
            <person name="Gachon C.M."/>
            <person name="Gschloessl B."/>
            <person name="Heesch S."/>
            <person name="Jabbari K."/>
            <person name="Jubin C."/>
            <person name="Kawai H."/>
            <person name="Kimura K."/>
            <person name="Kloareg B."/>
            <person name="Kupper F.C."/>
            <person name="Lang D."/>
            <person name="Le Bail A."/>
            <person name="Leblanc C."/>
            <person name="Lerouge P."/>
            <person name="Lohr M."/>
            <person name="Lopez P.J."/>
            <person name="Martens C."/>
            <person name="Maumus F."/>
            <person name="Michel G."/>
            <person name="Miranda-Saavedra D."/>
            <person name="Morales J."/>
            <person name="Moreau H."/>
            <person name="Motomura T."/>
            <person name="Nagasato C."/>
            <person name="Napoli C.A."/>
            <person name="Nelson D.R."/>
            <person name="Nyvall-Collen P."/>
            <person name="Peters A.F."/>
            <person name="Pommier C."/>
            <person name="Potin P."/>
            <person name="Poulain J."/>
            <person name="Quesneville H."/>
            <person name="Read B."/>
            <person name="Rensing S.A."/>
            <person name="Ritter A."/>
            <person name="Rousvoal S."/>
            <person name="Samanta M."/>
            <person name="Samson G."/>
            <person name="Schroeder D.C."/>
            <person name="Segurens B."/>
            <person name="Strittmatter M."/>
            <person name="Tonon T."/>
            <person name="Tregear J.W."/>
            <person name="Valentin K."/>
            <person name="von Dassow P."/>
            <person name="Yamagishi T."/>
            <person name="Van de Peer Y."/>
            <person name="Wincker P."/>
        </authorList>
    </citation>
    <scope>NUCLEOTIDE SEQUENCE [LARGE SCALE GENOMIC DNA]</scope>
    <source>
        <strain evidence="9">Ec32 / CCAP1310/4</strain>
    </source>
</reference>
<organism evidence="8 9">
    <name type="scientific">Ectocarpus siliculosus</name>
    <name type="common">Brown alga</name>
    <name type="synonym">Conferva siliculosa</name>
    <dbReference type="NCBI Taxonomy" id="2880"/>
    <lineage>
        <taxon>Eukaryota</taxon>
        <taxon>Sar</taxon>
        <taxon>Stramenopiles</taxon>
        <taxon>Ochrophyta</taxon>
        <taxon>PX clade</taxon>
        <taxon>Phaeophyceae</taxon>
        <taxon>Ectocarpales</taxon>
        <taxon>Ectocarpaceae</taxon>
        <taxon>Ectocarpus</taxon>
    </lineage>
</organism>
<keyword evidence="9" id="KW-1185">Reference proteome</keyword>
<dbReference type="Proteomes" id="UP000002630">
    <property type="component" value="Linkage Group LG04"/>
</dbReference>
<dbReference type="PANTHER" id="PTHR31323">
    <property type="entry name" value="MECHANOSENSITIVE ION CHANNEL PROTEIN MSY2"/>
    <property type="match status" value="1"/>
</dbReference>
<feature type="compositionally biased region" description="Polar residues" evidence="5">
    <location>
        <begin position="747"/>
        <end position="758"/>
    </location>
</feature>
<evidence type="ECO:0000259" key="7">
    <source>
        <dbReference type="Pfam" id="PF00924"/>
    </source>
</evidence>
<name>D7FX36_ECTSI</name>
<dbReference type="SUPFAM" id="SSF50182">
    <property type="entry name" value="Sm-like ribonucleoproteins"/>
    <property type="match status" value="1"/>
</dbReference>
<dbReference type="STRING" id="2880.D7FX36"/>
<gene>
    <name evidence="8" type="primary">MscS</name>
    <name evidence="8" type="ORF">Esi_0032_0081</name>
</gene>
<sequence>MSHGAGMWKGGGERGPPAECALTARWCFSMGMAVFTVELNIHQFQAEVSSYRRELAMFHFTARVTFRHFIITFPDHCYNTPGCASSPHEHRELSNWDLFSRSAKSTSSREHSKTTSGSGSHHHRTSQGGPSHKKNASSLMGFLWPSPAPVEGRPPSGQTRLSAADVVGAKPFSGETKVYPASASGRRQTLNHQGFVNPHHLEEGGIGGGVDKASRHPATGSMGHVSGRMSLPNALDGVRIPATPPQLNATENRPNLVHVHDTKEERMDTRSETELMIGEIKSIQITDEIVLARKALVLIFVSLVGATLFREFAGPFFYFVVALHQDISMTIWSIASMFVWRRLFAEWVYPTDSELSGNAYRYGDEFFQSSILAQYILLLLTDYATTGECNPDDQKFAIEMGRRGIKEQEKISLYAVSKAMGFIPRHKLGHAFFRELGGTNTLNSSRDAKTLGEYMFDQLLLRSRMYSPGCTAPASPATRRWAYLANVGQTVLGGGGGSNANTLNAKSFRGGRLGASKRASLPSSWTAGDVGSLSPSKRTSSDATLKPAPWLRSRSGAGGRAAGSAPREAGGRSPIVTRVSSKLSSSVNKMRMGPNARAASDSAAGAATATVDTADASDAGSSEIPMDEVLPSQGGGGMAGFREFHGGGKRALSVIEDADSFADSDPFVGGESKAEVTASCAEMEFSSLRVVDAMAPRYGHDVSELAKETANGGSFSSEDRNDKDAGGASRGEGSAGGTVQKEHEESTNVQSNGSTQKGGDSDEADKPQEEELLTRETLCPMLEHQVLEMAFKIFDLNSNGSITKAFVWLSILGFDVLSLSVTFASFLIAFSFMIGTAASNLMSAVLFIFVSRLYDVGDRVHIYDDVQTAGVEPMNVVVVKVDLRTTSFRRWDEQIFYIPNHLLADKTIVNIQRTAHQWHEFYIHVAATTSSQKLETLHDALQKFAKKKDKPEGLHPRMGFSLTGIEDSTRLSIRIIFRQRGNWQNMDKKWACQSMCTWAIKNACDTIGITYYLPEVPIVMKNKIS</sequence>